<dbReference type="KEGG" id="ska:CP970_10745"/>
<protein>
    <submittedName>
        <fullName evidence="2">CoA transferase</fullName>
    </submittedName>
</protein>
<reference evidence="2 3" key="1">
    <citation type="submission" date="2017-09" db="EMBL/GenBank/DDBJ databases">
        <authorList>
            <person name="Lee N."/>
            <person name="Cho B.-K."/>
        </authorList>
    </citation>
    <scope>NUCLEOTIDE SEQUENCE [LARGE SCALE GENOMIC DNA]</scope>
    <source>
        <strain evidence="2 3">ATCC 12853</strain>
    </source>
</reference>
<dbReference type="Proteomes" id="UP000325529">
    <property type="component" value="Chromosome"/>
</dbReference>
<name>A0A5J6G6E3_STRKN</name>
<dbReference type="GO" id="GO:0016740">
    <property type="term" value="F:transferase activity"/>
    <property type="evidence" value="ECO:0007669"/>
    <property type="project" value="UniProtKB-KW"/>
</dbReference>
<dbReference type="PANTHER" id="PTHR48228">
    <property type="entry name" value="SUCCINYL-COA--D-CITRAMALATE COA-TRANSFERASE"/>
    <property type="match status" value="1"/>
</dbReference>
<organism evidence="2 3">
    <name type="scientific">Streptomyces kanamyceticus</name>
    <dbReference type="NCBI Taxonomy" id="1967"/>
    <lineage>
        <taxon>Bacteria</taxon>
        <taxon>Bacillati</taxon>
        <taxon>Actinomycetota</taxon>
        <taxon>Actinomycetes</taxon>
        <taxon>Kitasatosporales</taxon>
        <taxon>Streptomycetaceae</taxon>
        <taxon>Streptomyces</taxon>
    </lineage>
</organism>
<evidence type="ECO:0000256" key="1">
    <source>
        <dbReference type="SAM" id="MobiDB-lite"/>
    </source>
</evidence>
<feature type="region of interest" description="Disordered" evidence="1">
    <location>
        <begin position="466"/>
        <end position="486"/>
    </location>
</feature>
<dbReference type="AlphaFoldDB" id="A0A5J6G6E3"/>
<keyword evidence="3" id="KW-1185">Reference proteome</keyword>
<dbReference type="InterPro" id="IPR050509">
    <property type="entry name" value="CoA-transferase_III"/>
</dbReference>
<dbReference type="SUPFAM" id="SSF89796">
    <property type="entry name" value="CoA-transferase family III (CaiB/BaiF)"/>
    <property type="match status" value="2"/>
</dbReference>
<dbReference type="Gene3D" id="3.40.50.10540">
    <property type="entry name" value="Crotonobetainyl-coa:carnitine coa-transferase, domain 1"/>
    <property type="match status" value="2"/>
</dbReference>
<keyword evidence="2" id="KW-0808">Transferase</keyword>
<dbReference type="InterPro" id="IPR044855">
    <property type="entry name" value="CoA-Trfase_III_dom3_sf"/>
</dbReference>
<sequence length="486" mass="52369">MTSNMLTTTAAAAVSTAPLTSSGEIVSRLLHALGDPDPARGAEDITVVGADPLVPSVHRLADAMSAAIGVFGRQAAAVGEYRGHPHQRVRVQAGAAIDQLMATYHTTLSGRPLGTLLDDPTLLGNNDFYRARDGRWIFVITTYPHLRDAVQSVLRCEPDKVGIARAAARWDAFTLEEAICARGGVACVVRGRDEWLAHPAGRYVARRPVVEIDRVGDGPVRPLEPIGEADEALAGVRVLDLTHVIAGPVGARLLAQFGADVLHLSRPDRPDPIPMIAMTGGGKRNAYCDLRDGRDRAAFHDVLQEADVFVHAYRGLARHGASTEELVRRRPGLITLEYHAWGAEGPWGERGGFDQLACSATGFAVEEWTDRPSLPPTYLLNDYLAAYLGAAAVATVLRRRATEGGSWRIRVTLAGVCHWVQELGLLAREDVLDLPRPGRAPFAELSTTQTDFGPLIEPATPFAYSGRTVPQAGRRSPLGSAALQWR</sequence>
<dbReference type="InterPro" id="IPR023606">
    <property type="entry name" value="CoA-Trfase_III_dom_1_sf"/>
</dbReference>
<dbReference type="PANTHER" id="PTHR48228:SF4">
    <property type="entry name" value="BLR3030 PROTEIN"/>
    <property type="match status" value="1"/>
</dbReference>
<proteinExistence type="predicted"/>
<accession>A0A5J6G6E3</accession>
<dbReference type="Pfam" id="PF02515">
    <property type="entry name" value="CoA_transf_3"/>
    <property type="match status" value="1"/>
</dbReference>
<gene>
    <name evidence="2" type="ORF">CP970_10745</name>
</gene>
<dbReference type="Gene3D" id="3.30.1540.10">
    <property type="entry name" value="formyl-coa transferase, domain 3"/>
    <property type="match status" value="1"/>
</dbReference>
<dbReference type="InterPro" id="IPR003673">
    <property type="entry name" value="CoA-Trfase_fam_III"/>
</dbReference>
<dbReference type="OrthoDB" id="9058532at2"/>
<dbReference type="RefSeq" id="WP_055550979.1">
    <property type="nucleotide sequence ID" value="NZ_CP023699.1"/>
</dbReference>
<evidence type="ECO:0000313" key="3">
    <source>
        <dbReference type="Proteomes" id="UP000325529"/>
    </source>
</evidence>
<evidence type="ECO:0000313" key="2">
    <source>
        <dbReference type="EMBL" id="QEU91300.1"/>
    </source>
</evidence>
<dbReference type="EMBL" id="CP023699">
    <property type="protein sequence ID" value="QEU91300.1"/>
    <property type="molecule type" value="Genomic_DNA"/>
</dbReference>